<evidence type="ECO:0000313" key="5">
    <source>
        <dbReference type="Proteomes" id="UP001220022"/>
    </source>
</evidence>
<feature type="transmembrane region" description="Helical" evidence="2">
    <location>
        <begin position="180"/>
        <end position="198"/>
    </location>
</feature>
<dbReference type="RefSeq" id="WP_275810569.1">
    <property type="nucleotide sequence ID" value="NZ_BAAANM010000017.1"/>
</dbReference>
<dbReference type="PANTHER" id="PTHR23028:SF53">
    <property type="entry name" value="ACYL_TRANSF_3 DOMAIN-CONTAINING PROTEIN"/>
    <property type="match status" value="1"/>
</dbReference>
<accession>A0ABT5YVT4</accession>
<feature type="domain" description="Acyltransferase 3" evidence="3">
    <location>
        <begin position="28"/>
        <end position="349"/>
    </location>
</feature>
<dbReference type="PANTHER" id="PTHR23028">
    <property type="entry name" value="ACETYLTRANSFERASE"/>
    <property type="match status" value="1"/>
</dbReference>
<feature type="transmembrane region" description="Helical" evidence="2">
    <location>
        <begin position="152"/>
        <end position="173"/>
    </location>
</feature>
<feature type="transmembrane region" description="Helical" evidence="2">
    <location>
        <begin position="102"/>
        <end position="121"/>
    </location>
</feature>
<sequence length="381" mass="41611">MTAVMTRPRTADQSPQREQPLPRTALPSLTGMRWMAALLVFGLHVHNFGYFGGEGQGFISWGFDAGDTGVSFFFVLSGFVLMWSARPRDKVTSFWRRRFARIYPVHLVTVVIALLMAYTMAPKMQPTGAEAAANLLLVHSWTYAWWQALDPVSWSLACEAFFYALFPALAWALRRLSPRGLAVLVVGCVITVMALPWVNTHFELGWHIYSFPLARVPEFILGAASARLVLLGRWRGPGLDASLALTITGYFLAARLGGASEHVAGTIIGFTLLLPAAAIADVKGEPSMWRRPLLVRLGELSFAFYMIHLLVLYAGARLFASSPHLPALEAVPAAAVAFTVSLALAWVLYEGVERPGRRLLLTPLTSVSAARKAATAGAKEA</sequence>
<feature type="region of interest" description="Disordered" evidence="1">
    <location>
        <begin position="1"/>
        <end position="24"/>
    </location>
</feature>
<feature type="transmembrane region" description="Helical" evidence="2">
    <location>
        <begin position="34"/>
        <end position="52"/>
    </location>
</feature>
<evidence type="ECO:0000256" key="2">
    <source>
        <dbReference type="SAM" id="Phobius"/>
    </source>
</evidence>
<dbReference type="InterPro" id="IPR050879">
    <property type="entry name" value="Acyltransferase_3"/>
</dbReference>
<keyword evidence="5" id="KW-1185">Reference proteome</keyword>
<reference evidence="4 5" key="1">
    <citation type="submission" date="2023-03" db="EMBL/GenBank/DDBJ databases">
        <title>Draft genome sequence of type strain Streptomyces ferralitis JCM 14344.</title>
        <authorList>
            <person name="Klaysubun C."/>
            <person name="Duangmal K."/>
        </authorList>
    </citation>
    <scope>NUCLEOTIDE SEQUENCE [LARGE SCALE GENOMIC DNA]</scope>
    <source>
        <strain evidence="4 5">JCM 14344</strain>
    </source>
</reference>
<proteinExistence type="predicted"/>
<dbReference type="InterPro" id="IPR002656">
    <property type="entry name" value="Acyl_transf_3_dom"/>
</dbReference>
<dbReference type="GO" id="GO:0016746">
    <property type="term" value="F:acyltransferase activity"/>
    <property type="evidence" value="ECO:0007669"/>
    <property type="project" value="UniProtKB-KW"/>
</dbReference>
<dbReference type="EMBL" id="JARHTQ010000004">
    <property type="protein sequence ID" value="MDF2255659.1"/>
    <property type="molecule type" value="Genomic_DNA"/>
</dbReference>
<evidence type="ECO:0000313" key="4">
    <source>
        <dbReference type="EMBL" id="MDF2255659.1"/>
    </source>
</evidence>
<keyword evidence="2" id="KW-0472">Membrane</keyword>
<feature type="transmembrane region" description="Helical" evidence="2">
    <location>
        <begin position="58"/>
        <end position="81"/>
    </location>
</feature>
<evidence type="ECO:0000256" key="1">
    <source>
        <dbReference type="SAM" id="MobiDB-lite"/>
    </source>
</evidence>
<protein>
    <submittedName>
        <fullName evidence="4">Acyltransferase</fullName>
    </submittedName>
</protein>
<keyword evidence="2" id="KW-1133">Transmembrane helix</keyword>
<keyword evidence="4" id="KW-0808">Transferase</keyword>
<feature type="transmembrane region" description="Helical" evidence="2">
    <location>
        <begin position="327"/>
        <end position="349"/>
    </location>
</feature>
<dbReference type="Proteomes" id="UP001220022">
    <property type="component" value="Unassembled WGS sequence"/>
</dbReference>
<keyword evidence="2" id="KW-0812">Transmembrane</keyword>
<gene>
    <name evidence="4" type="ORF">P2L57_07970</name>
</gene>
<organism evidence="4 5">
    <name type="scientific">Streptantibioticus ferralitis</name>
    <dbReference type="NCBI Taxonomy" id="236510"/>
    <lineage>
        <taxon>Bacteria</taxon>
        <taxon>Bacillati</taxon>
        <taxon>Actinomycetota</taxon>
        <taxon>Actinomycetes</taxon>
        <taxon>Kitasatosporales</taxon>
        <taxon>Streptomycetaceae</taxon>
        <taxon>Streptantibioticus</taxon>
    </lineage>
</organism>
<feature type="transmembrane region" description="Helical" evidence="2">
    <location>
        <begin position="263"/>
        <end position="282"/>
    </location>
</feature>
<evidence type="ECO:0000259" key="3">
    <source>
        <dbReference type="Pfam" id="PF01757"/>
    </source>
</evidence>
<feature type="transmembrane region" description="Helical" evidence="2">
    <location>
        <begin position="294"/>
        <end position="315"/>
    </location>
</feature>
<name>A0ABT5YVT4_9ACTN</name>
<comment type="caution">
    <text evidence="4">The sequence shown here is derived from an EMBL/GenBank/DDBJ whole genome shotgun (WGS) entry which is preliminary data.</text>
</comment>
<dbReference type="Pfam" id="PF01757">
    <property type="entry name" value="Acyl_transf_3"/>
    <property type="match status" value="1"/>
</dbReference>
<keyword evidence="4" id="KW-0012">Acyltransferase</keyword>